<protein>
    <submittedName>
        <fullName evidence="2">Uncharacterized protein</fullName>
    </submittedName>
</protein>
<dbReference type="Proteomes" id="UP000265631">
    <property type="component" value="Unassembled WGS sequence"/>
</dbReference>
<sequence length="1348" mass="150122">MASDRPEGYDPGLPIPPSMSLRGGGDNESGQSRQAGAGARNESDQSRQASAGGGNDSDQQSLQTGAGRAFPAVMQAGQRRGRGRPRGRRASGRPTGGAPSTPQRTPSQSQLPFGRQTSLIPPQTPGEGPSSQRTPLPSGSQPSSSQSFGPQPAGPQPELPLGRRTSFLIPPTSGEGPALQRTPLPSGSQRTPLPSGPQPSGSQPSGPQPKLPFGRRTSFVIPPTPSQGPSLPAKRPQEKSVPQSDPGLSPTKPRKKARPSAWGAQRDRIPTSRLSSQDPLSDQFAEQKSEVPLNYIYYNFDRFNQDKVQNAIKGMRVETFSDLVSPRRQGIEKSIDLLLSLPKRYHYTPSIKLHHKDIHLDIKRHPVVWALIAKCATEPSPRMIAHLPQEEYSEEEASRVCEVFVDIMNRWPGELNLLTKEPAGFKSGSFHSRLLTSACRHKLFPEKLILCPLPAFRRANSGPKAAGIKKQNHFQLWFSTINPTTWKQRDDKKEIGARAFGPDTAVPEPSEKYQFVVFDNRGGIKQSISKIRPEDGQPSLFPSVLPGENELEVSAEERRGLQNAERLLRLYSASLTVQGGLMDNEGCKNLWKSLLEQYGAAKSTAEGASRGIFGGNDLLQVYPQYQMLGTRIEPGVTLSKRLREIDENYRLPSLVLRSVDRAWAISVEQAISDAWLLEGDILKAWQRGAEAADLANQAIKSLEKHPSSCVCTEDMAKFQTHDCSNCGVSTVCNQLTTTTFDSRRVCRSCAVRLGDRPMGSQIMEYLNGHIRTKMTLEQGWSKGLITNAERASMLEQCLETLRGMIPSNEVVQEAQLPIGMTWRDGYSGQLHSLSVDNTSSKRTEPDRPSIDAIFPAWLTSQGYRIHCPGNLSITLQALNYAKHIQVPAYLAMLSWYVNERTRIEEMHQPNIWGVEARADFDQLESKMVNISKRLRLIRLTFGWTRLRRLASKITTKAQFQSDLAPLISGIPQPELQESMERLDSVQNFAITPLEIRFPEEELSRIRTLVQEILDYFHVELPSGPDGCPYFAHPATMPEEWNWRVAWRLGNERLIRLKHRCNRHWPTYETIETILLECIFQACIIKCTLLSGDPNYDIKRYLKGKYSSILGLPLTMAYHDGLTFALGHAHHGQGMYTGWPPKPHRLDERLDKDHENNIRLEPRTENFLKADYDEKTYPSLRKMIMEISLPKEVYNNAAKPQPLSNEDREFLIWDGEEISDDLFSEAFAMFDPESDMLDVPDVPAIPAIPATPRGVAGSNPVQQTPSSKTKLSMRVKSNTTDYSEGVSEGEIENQWAQSMAAVASATSQPTARTSMQPTARTPSLESHYSEGISEGEMENQWTQSMAAVA</sequence>
<feature type="compositionally biased region" description="Polar residues" evidence="1">
    <location>
        <begin position="1258"/>
        <end position="1281"/>
    </location>
</feature>
<evidence type="ECO:0000256" key="1">
    <source>
        <dbReference type="SAM" id="MobiDB-lite"/>
    </source>
</evidence>
<name>A0A395M726_9HYPO</name>
<evidence type="ECO:0000313" key="3">
    <source>
        <dbReference type="Proteomes" id="UP000265631"/>
    </source>
</evidence>
<feature type="compositionally biased region" description="Low complexity" evidence="1">
    <location>
        <begin position="137"/>
        <end position="151"/>
    </location>
</feature>
<feature type="region of interest" description="Disordered" evidence="1">
    <location>
        <begin position="1"/>
        <end position="283"/>
    </location>
</feature>
<feature type="compositionally biased region" description="Polar residues" evidence="1">
    <location>
        <begin position="1338"/>
        <end position="1348"/>
    </location>
</feature>
<feature type="non-terminal residue" evidence="2">
    <location>
        <position position="1348"/>
    </location>
</feature>
<gene>
    <name evidence="2" type="ORF">FIE12Z_12075</name>
</gene>
<feature type="region of interest" description="Disordered" evidence="1">
    <location>
        <begin position="1302"/>
        <end position="1348"/>
    </location>
</feature>
<feature type="compositionally biased region" description="Polar residues" evidence="1">
    <location>
        <begin position="1303"/>
        <end position="1325"/>
    </location>
</feature>
<proteinExistence type="predicted"/>
<comment type="caution">
    <text evidence="2">The sequence shown here is derived from an EMBL/GenBank/DDBJ whole genome shotgun (WGS) entry which is preliminary data.</text>
</comment>
<feature type="compositionally biased region" description="Basic residues" evidence="1">
    <location>
        <begin position="79"/>
        <end position="91"/>
    </location>
</feature>
<organism evidence="2 3">
    <name type="scientific">Fusarium flagelliforme</name>
    <dbReference type="NCBI Taxonomy" id="2675880"/>
    <lineage>
        <taxon>Eukaryota</taxon>
        <taxon>Fungi</taxon>
        <taxon>Dikarya</taxon>
        <taxon>Ascomycota</taxon>
        <taxon>Pezizomycotina</taxon>
        <taxon>Sordariomycetes</taxon>
        <taxon>Hypocreomycetidae</taxon>
        <taxon>Hypocreales</taxon>
        <taxon>Nectriaceae</taxon>
        <taxon>Fusarium</taxon>
        <taxon>Fusarium incarnatum-equiseti species complex</taxon>
    </lineage>
</organism>
<feature type="compositionally biased region" description="Polar residues" evidence="1">
    <location>
        <begin position="183"/>
        <end position="192"/>
    </location>
</feature>
<feature type="compositionally biased region" description="Polar residues" evidence="1">
    <location>
        <begin position="272"/>
        <end position="283"/>
    </location>
</feature>
<feature type="compositionally biased region" description="Polar residues" evidence="1">
    <location>
        <begin position="100"/>
        <end position="121"/>
    </location>
</feature>
<reference evidence="2 3" key="1">
    <citation type="journal article" date="2018" name="PLoS Pathog.">
        <title>Evolution of structural diversity of trichothecenes, a family of toxins produced by plant pathogenic and entomopathogenic fungi.</title>
        <authorList>
            <person name="Proctor R.H."/>
            <person name="McCormick S.P."/>
            <person name="Kim H.S."/>
            <person name="Cardoza R.E."/>
            <person name="Stanley A.M."/>
            <person name="Lindo L."/>
            <person name="Kelly A."/>
            <person name="Brown D.W."/>
            <person name="Lee T."/>
            <person name="Vaughan M.M."/>
            <person name="Alexander N.J."/>
            <person name="Busman M."/>
            <person name="Gutierrez S."/>
        </authorList>
    </citation>
    <scope>NUCLEOTIDE SEQUENCE [LARGE SCALE GENOMIC DNA]</scope>
    <source>
        <strain evidence="2 3">NRRL 13405</strain>
    </source>
</reference>
<accession>A0A395M726</accession>
<keyword evidence="3" id="KW-1185">Reference proteome</keyword>
<dbReference type="EMBL" id="PXXK01000516">
    <property type="protein sequence ID" value="RFN43687.1"/>
    <property type="molecule type" value="Genomic_DNA"/>
</dbReference>
<evidence type="ECO:0000313" key="2">
    <source>
        <dbReference type="EMBL" id="RFN43687.1"/>
    </source>
</evidence>
<feature type="region of interest" description="Disordered" evidence="1">
    <location>
        <begin position="1249"/>
        <end position="1285"/>
    </location>
</feature>